<feature type="domain" description="Sensor histidine kinase NatK-like C-terminal" evidence="2">
    <location>
        <begin position="346"/>
        <end position="450"/>
    </location>
</feature>
<keyword evidence="1" id="KW-0472">Membrane</keyword>
<feature type="transmembrane region" description="Helical" evidence="1">
    <location>
        <begin position="98"/>
        <end position="118"/>
    </location>
</feature>
<dbReference type="InterPro" id="IPR036890">
    <property type="entry name" value="HATPase_C_sf"/>
</dbReference>
<accession>A0ABT4D7N7</accession>
<feature type="transmembrane region" description="Helical" evidence="1">
    <location>
        <begin position="171"/>
        <end position="190"/>
    </location>
</feature>
<feature type="transmembrane region" description="Helical" evidence="1">
    <location>
        <begin position="41"/>
        <end position="61"/>
    </location>
</feature>
<feature type="transmembrane region" description="Helical" evidence="1">
    <location>
        <begin position="6"/>
        <end position="29"/>
    </location>
</feature>
<dbReference type="Gene3D" id="3.30.565.10">
    <property type="entry name" value="Histidine kinase-like ATPase, C-terminal domain"/>
    <property type="match status" value="1"/>
</dbReference>
<dbReference type="PANTHER" id="PTHR40448">
    <property type="entry name" value="TWO-COMPONENT SENSOR HISTIDINE KINASE"/>
    <property type="match status" value="1"/>
</dbReference>
<dbReference type="CDD" id="cd16935">
    <property type="entry name" value="HATPase_AgrC-ComD-like"/>
    <property type="match status" value="1"/>
</dbReference>
<dbReference type="Pfam" id="PF14501">
    <property type="entry name" value="HATPase_c_5"/>
    <property type="match status" value="1"/>
</dbReference>
<feature type="transmembrane region" description="Helical" evidence="1">
    <location>
        <begin position="67"/>
        <end position="86"/>
    </location>
</feature>
<gene>
    <name evidence="3" type="ORF">OW729_06835</name>
</gene>
<dbReference type="EMBL" id="JAPQFJ010000005">
    <property type="protein sequence ID" value="MCY6958315.1"/>
    <property type="molecule type" value="Genomic_DNA"/>
</dbReference>
<evidence type="ECO:0000259" key="2">
    <source>
        <dbReference type="Pfam" id="PF14501"/>
    </source>
</evidence>
<reference evidence="3" key="1">
    <citation type="submission" date="2022-12" db="EMBL/GenBank/DDBJ databases">
        <title>Clostridium sp. nov., isolated from industrial wastewater.</title>
        <authorList>
            <person name="Jiayan W."/>
        </authorList>
    </citation>
    <scope>NUCLEOTIDE SEQUENCE</scope>
    <source>
        <strain evidence="3">ZC22-4</strain>
    </source>
</reference>
<proteinExistence type="predicted"/>
<organism evidence="3 4">
    <name type="scientific">Clostridium brassicae</name>
    <dbReference type="NCBI Taxonomy" id="2999072"/>
    <lineage>
        <taxon>Bacteria</taxon>
        <taxon>Bacillati</taxon>
        <taxon>Bacillota</taxon>
        <taxon>Clostridia</taxon>
        <taxon>Eubacteriales</taxon>
        <taxon>Clostridiaceae</taxon>
        <taxon>Clostridium</taxon>
    </lineage>
</organism>
<name>A0ABT4D7N7_9CLOT</name>
<dbReference type="Proteomes" id="UP001144612">
    <property type="component" value="Unassembled WGS sequence"/>
</dbReference>
<protein>
    <submittedName>
        <fullName evidence="3">GHKL domain-containing protein</fullName>
    </submittedName>
</protein>
<evidence type="ECO:0000313" key="3">
    <source>
        <dbReference type="EMBL" id="MCY6958315.1"/>
    </source>
</evidence>
<keyword evidence="4" id="KW-1185">Reference proteome</keyword>
<feature type="transmembrane region" description="Helical" evidence="1">
    <location>
        <begin position="210"/>
        <end position="231"/>
    </location>
</feature>
<evidence type="ECO:0000313" key="4">
    <source>
        <dbReference type="Proteomes" id="UP001144612"/>
    </source>
</evidence>
<keyword evidence="1" id="KW-1133">Transmembrane helix</keyword>
<dbReference type="RefSeq" id="WP_268060729.1">
    <property type="nucleotide sequence ID" value="NZ_JAPQFJ010000005.1"/>
</dbReference>
<feature type="transmembrane region" description="Helical" evidence="1">
    <location>
        <begin position="130"/>
        <end position="151"/>
    </location>
</feature>
<comment type="caution">
    <text evidence="3">The sequence shown here is derived from an EMBL/GenBank/DDBJ whole genome shotgun (WGS) entry which is preliminary data.</text>
</comment>
<dbReference type="SUPFAM" id="SSF55874">
    <property type="entry name" value="ATPase domain of HSP90 chaperone/DNA topoisomerase II/histidine kinase"/>
    <property type="match status" value="1"/>
</dbReference>
<keyword evidence="1" id="KW-0812">Transmembrane</keyword>
<evidence type="ECO:0000256" key="1">
    <source>
        <dbReference type="SAM" id="Phobius"/>
    </source>
</evidence>
<dbReference type="PANTHER" id="PTHR40448:SF1">
    <property type="entry name" value="TWO-COMPONENT SENSOR HISTIDINE KINASE"/>
    <property type="match status" value="1"/>
</dbReference>
<dbReference type="InterPro" id="IPR032834">
    <property type="entry name" value="NatK-like_C"/>
</dbReference>
<sequence length="453" mass="53040">MEKEQVFKIIQWISVCLTQPFLYIIRYYFYKRFLGFKSKPWKFSLCALLLIVIDFYITIIGYKPLRIIIYDVILLIIICFLCKGNFIIKLYAVIVENVILLLINLTFLTLDFDIIPIIHKINMSFNGHMIIGFISNMVNDLIRFGILFIFLKKICDFLNLKEKSVNMYQSLYLLIPCMAIYGLSFIFYTIQVIRIDDKKYYFHYVFPRIYYLIPIISATLLISILIIAYTFKKMLEGEKNMLMEQQFKLQLKYSKNIEGLYDGIRGIKHDMNNHLSCLRSLANTNNVEEIKKYLYNIGQTVSKLDFEIKTGNAISDSVINEKYNIAKANKIEFICDFMIPKEISVESIDLCVILSNVLDNALEACLRITDSNIHKLISIKSYIRNIYLIIEVYNTTTDKIQYDKNKIISTKIDKYNHGIGISNIKNAAKKYNGVVDINEEQNKFTITIMLKMK</sequence>